<gene>
    <name evidence="1" type="ORF">H6G03_22775</name>
</gene>
<organism evidence="1 2">
    <name type="scientific">Aerosakkonema funiforme FACHB-1375</name>
    <dbReference type="NCBI Taxonomy" id="2949571"/>
    <lineage>
        <taxon>Bacteria</taxon>
        <taxon>Bacillati</taxon>
        <taxon>Cyanobacteriota</taxon>
        <taxon>Cyanophyceae</taxon>
        <taxon>Oscillatoriophycideae</taxon>
        <taxon>Aerosakkonematales</taxon>
        <taxon>Aerosakkonemataceae</taxon>
        <taxon>Aerosakkonema</taxon>
    </lineage>
</organism>
<evidence type="ECO:0000313" key="2">
    <source>
        <dbReference type="Proteomes" id="UP000641646"/>
    </source>
</evidence>
<name>A0A926VHK0_9CYAN</name>
<protein>
    <submittedName>
        <fullName evidence="1">Uncharacterized protein</fullName>
    </submittedName>
</protein>
<comment type="caution">
    <text evidence="1">The sequence shown here is derived from an EMBL/GenBank/DDBJ whole genome shotgun (WGS) entry which is preliminary data.</text>
</comment>
<dbReference type="AlphaFoldDB" id="A0A926VHK0"/>
<dbReference type="Proteomes" id="UP000641646">
    <property type="component" value="Unassembled WGS sequence"/>
</dbReference>
<accession>A0A926VHK0</accession>
<proteinExistence type="predicted"/>
<reference evidence="1" key="2">
    <citation type="submission" date="2020-08" db="EMBL/GenBank/DDBJ databases">
        <authorList>
            <person name="Chen M."/>
            <person name="Teng W."/>
            <person name="Zhao L."/>
            <person name="Hu C."/>
            <person name="Zhou Y."/>
            <person name="Han B."/>
            <person name="Song L."/>
            <person name="Shu W."/>
        </authorList>
    </citation>
    <scope>NUCLEOTIDE SEQUENCE</scope>
    <source>
        <strain evidence="1">FACHB-1375</strain>
    </source>
</reference>
<dbReference type="RefSeq" id="WP_190469066.1">
    <property type="nucleotide sequence ID" value="NZ_JACJPW010000066.1"/>
</dbReference>
<evidence type="ECO:0000313" key="1">
    <source>
        <dbReference type="EMBL" id="MBD2183855.1"/>
    </source>
</evidence>
<dbReference type="EMBL" id="JACJPW010000066">
    <property type="protein sequence ID" value="MBD2183855.1"/>
    <property type="molecule type" value="Genomic_DNA"/>
</dbReference>
<keyword evidence="2" id="KW-1185">Reference proteome</keyword>
<reference evidence="1" key="1">
    <citation type="journal article" date="2015" name="ISME J.">
        <title>Draft Genome Sequence of Streptomyces incarnatus NRRL8089, which Produces the Nucleoside Antibiotic Sinefungin.</title>
        <authorList>
            <person name="Oshima K."/>
            <person name="Hattori M."/>
            <person name="Shimizu H."/>
            <person name="Fukuda K."/>
            <person name="Nemoto M."/>
            <person name="Inagaki K."/>
            <person name="Tamura T."/>
        </authorList>
    </citation>
    <scope>NUCLEOTIDE SEQUENCE</scope>
    <source>
        <strain evidence="1">FACHB-1375</strain>
    </source>
</reference>
<sequence>MDYLGDVLEKIKKKPAVYLGRPSIVCLQAFLSGYNVAQYQLGVPLTAENPLDGFQEWIQQKFGIESSQSWANIILFFSQDERDALDRFFELFEEFQQRGRSSASNREYTQVK</sequence>